<accession>A0A7K1YBK8</accession>
<dbReference type="CDD" id="cd03468">
    <property type="entry name" value="PolY_like"/>
    <property type="match status" value="1"/>
</dbReference>
<evidence type="ECO:0000256" key="3">
    <source>
        <dbReference type="SAM" id="MobiDB-lite"/>
    </source>
</evidence>
<dbReference type="PANTHER" id="PTHR35369">
    <property type="entry name" value="BLR3025 PROTEIN-RELATED"/>
    <property type="match status" value="1"/>
</dbReference>
<dbReference type="AlphaFoldDB" id="A0A7K1YBK8"/>
<evidence type="ECO:0000313" key="5">
    <source>
        <dbReference type="EMBL" id="MXV51982.1"/>
    </source>
</evidence>
<dbReference type="Gene3D" id="3.40.1170.60">
    <property type="match status" value="1"/>
</dbReference>
<keyword evidence="6" id="KW-1185">Reference proteome</keyword>
<evidence type="ECO:0000259" key="4">
    <source>
        <dbReference type="Pfam" id="PF00817"/>
    </source>
</evidence>
<dbReference type="InterPro" id="IPR043502">
    <property type="entry name" value="DNA/RNA_pol_sf"/>
</dbReference>
<dbReference type="Gene3D" id="3.30.70.270">
    <property type="match status" value="1"/>
</dbReference>
<dbReference type="EMBL" id="WVHT01000006">
    <property type="protein sequence ID" value="MXV51982.1"/>
    <property type="molecule type" value="Genomic_DNA"/>
</dbReference>
<gene>
    <name evidence="5" type="ORF">GS399_13450</name>
</gene>
<feature type="domain" description="UmuC" evidence="4">
    <location>
        <begin position="9"/>
        <end position="149"/>
    </location>
</feature>
<protein>
    <submittedName>
        <fullName evidence="5">DNA polymerase Y family protein</fullName>
    </submittedName>
</protein>
<evidence type="ECO:0000313" key="6">
    <source>
        <dbReference type="Proteomes" id="UP000466586"/>
    </source>
</evidence>
<comment type="caution">
    <text evidence="5">The sequence shown here is derived from an EMBL/GenBank/DDBJ whole genome shotgun (WGS) entry which is preliminary data.</text>
</comment>
<dbReference type="GO" id="GO:0006281">
    <property type="term" value="P:DNA repair"/>
    <property type="evidence" value="ECO:0007669"/>
    <property type="project" value="InterPro"/>
</dbReference>
<dbReference type="InterPro" id="IPR043128">
    <property type="entry name" value="Rev_trsase/Diguanyl_cyclase"/>
</dbReference>
<keyword evidence="2" id="KW-0227">DNA damage</keyword>
<evidence type="ECO:0000256" key="1">
    <source>
        <dbReference type="ARBA" id="ARBA00010945"/>
    </source>
</evidence>
<proteinExistence type="inferred from homology"/>
<reference evidence="5 6" key="1">
    <citation type="submission" date="2019-11" db="EMBL/GenBank/DDBJ databases">
        <title>Pedobacter sp. HMF7647 Genome sequencing and assembly.</title>
        <authorList>
            <person name="Kang H."/>
            <person name="Kim H."/>
            <person name="Joh K."/>
        </authorList>
    </citation>
    <scope>NUCLEOTIDE SEQUENCE [LARGE SCALE GENOMIC DNA]</scope>
    <source>
        <strain evidence="5 6">HMF7647</strain>
    </source>
</reference>
<dbReference type="PANTHER" id="PTHR35369:SF2">
    <property type="entry name" value="BLR3025 PROTEIN"/>
    <property type="match status" value="1"/>
</dbReference>
<dbReference type="Proteomes" id="UP000466586">
    <property type="component" value="Unassembled WGS sequence"/>
</dbReference>
<organism evidence="5 6">
    <name type="scientific">Hufsiella arboris</name>
    <dbReference type="NCBI Taxonomy" id="2695275"/>
    <lineage>
        <taxon>Bacteria</taxon>
        <taxon>Pseudomonadati</taxon>
        <taxon>Bacteroidota</taxon>
        <taxon>Sphingobacteriia</taxon>
        <taxon>Sphingobacteriales</taxon>
        <taxon>Sphingobacteriaceae</taxon>
        <taxon>Hufsiella</taxon>
    </lineage>
</organism>
<name>A0A7K1YBK8_9SPHI</name>
<dbReference type="SUPFAM" id="SSF56672">
    <property type="entry name" value="DNA/RNA polymerases"/>
    <property type="match status" value="1"/>
</dbReference>
<dbReference type="RefSeq" id="WP_160845167.1">
    <property type="nucleotide sequence ID" value="NZ_WVHT01000006.1"/>
</dbReference>
<feature type="region of interest" description="Disordered" evidence="3">
    <location>
        <begin position="389"/>
        <end position="410"/>
    </location>
</feature>
<feature type="compositionally biased region" description="Basic and acidic residues" evidence="3">
    <location>
        <begin position="397"/>
        <end position="410"/>
    </location>
</feature>
<dbReference type="InterPro" id="IPR001126">
    <property type="entry name" value="UmuC"/>
</dbReference>
<evidence type="ECO:0000256" key="2">
    <source>
        <dbReference type="ARBA" id="ARBA00022763"/>
    </source>
</evidence>
<dbReference type="InterPro" id="IPR050356">
    <property type="entry name" value="SulA_CellDiv_inhibitor"/>
</dbReference>
<comment type="similarity">
    <text evidence="1">Belongs to the DNA polymerase type-Y family.</text>
</comment>
<sequence length="500" mass="56912">MPKRFASIWFRHLLTDWKAIRQTGLKGKAYVFAEPDHGRMLITALTDEARKYGVTEGMTVADARVIAPDLHVFDGKPGRNLKLLTGLAEWCLRYTPLVQLDPPDGLLLDVTGCTHLKGGEKAFLQEIVSRLKAIGYDIRPAIADTIGTAWGVARCATTGLIVPKGEHRNALMPLPPSALRLPMNQLLKLRNLGLHQISSFIYMPNAVLRRRFGKDMVLRLQQALGQEVEYLFPLKEPVPYSVRLDCLEPVRTRTAIEIGLNDLLERLCKRLYGEGLGVRSAILTWYRVDGKNGNISIGTNHPSNRTQHLFKLFFIKLETIAPGLGIELFVLDALKTEPINDKQSEIWSAGGGADSEEVAELLDRVAGRIGTAHINRYLPAEHYWPERTPEPNCNLKKKPESDWRTDKPRPMQILDHPERIEAMALTPDYPPKLFIWKGEQHIIVGADGPERIEREWWLEPGEHRDYYIAEDEAGRRYWLFRSGHYNAENNQHWYLHGFFA</sequence>
<dbReference type="Pfam" id="PF00817">
    <property type="entry name" value="IMS"/>
    <property type="match status" value="1"/>
</dbReference>